<evidence type="ECO:0000256" key="2">
    <source>
        <dbReference type="ARBA" id="ARBA00004470"/>
    </source>
</evidence>
<dbReference type="Proteomes" id="UP000036987">
    <property type="component" value="Unassembled WGS sequence"/>
</dbReference>
<dbReference type="SUPFAM" id="SSF117916">
    <property type="entry name" value="Fe-S cluster assembly (FSCA) domain-like"/>
    <property type="match status" value="1"/>
</dbReference>
<dbReference type="GO" id="GO:0140663">
    <property type="term" value="F:ATP-dependent FeS chaperone activity"/>
    <property type="evidence" value="ECO:0007669"/>
    <property type="project" value="InterPro"/>
</dbReference>
<evidence type="ECO:0000256" key="3">
    <source>
        <dbReference type="ARBA" id="ARBA00022528"/>
    </source>
</evidence>
<name>A0A0K9P2A2_ZOSMR</name>
<dbReference type="PROSITE" id="PS01215">
    <property type="entry name" value="MRP"/>
    <property type="match status" value="1"/>
</dbReference>
<dbReference type="FunFam" id="3.30.300.130:FF:000008">
    <property type="entry name" value="Fe-S cluster assembly factor HCF101, chloroplastic"/>
    <property type="match status" value="1"/>
</dbReference>
<dbReference type="Pfam" id="PF01883">
    <property type="entry name" value="FeS_assembly_P"/>
    <property type="match status" value="1"/>
</dbReference>
<evidence type="ECO:0000256" key="11">
    <source>
        <dbReference type="ARBA" id="ARBA00024036"/>
    </source>
</evidence>
<keyword evidence="6" id="KW-0547">Nucleotide-binding</keyword>
<dbReference type="GO" id="GO:0051539">
    <property type="term" value="F:4 iron, 4 sulfur cluster binding"/>
    <property type="evidence" value="ECO:0000318"/>
    <property type="project" value="GO_Central"/>
</dbReference>
<dbReference type="EMBL" id="LFYR01001368">
    <property type="protein sequence ID" value="KMZ62382.1"/>
    <property type="molecule type" value="Genomic_DNA"/>
</dbReference>
<dbReference type="InterPro" id="IPR019591">
    <property type="entry name" value="Mrp/NBP35_ATP-bd"/>
</dbReference>
<evidence type="ECO:0000256" key="10">
    <source>
        <dbReference type="ARBA" id="ARBA00023014"/>
    </source>
</evidence>
<dbReference type="SUPFAM" id="SSF52540">
    <property type="entry name" value="P-loop containing nucleoside triphosphate hydrolases"/>
    <property type="match status" value="1"/>
</dbReference>
<dbReference type="Pfam" id="PF10609">
    <property type="entry name" value="ParA"/>
    <property type="match status" value="1"/>
</dbReference>
<dbReference type="GO" id="GO:0046872">
    <property type="term" value="F:metal ion binding"/>
    <property type="evidence" value="ECO:0007669"/>
    <property type="project" value="UniProtKB-KW"/>
</dbReference>
<dbReference type="InterPro" id="IPR044304">
    <property type="entry name" value="NUBPL-like"/>
</dbReference>
<evidence type="ECO:0000259" key="13">
    <source>
        <dbReference type="Pfam" id="PF01883"/>
    </source>
</evidence>
<comment type="caution">
    <text evidence="15">The sequence shown here is derived from an EMBL/GenBank/DDBJ whole genome shotgun (WGS) entry which is preliminary data.</text>
</comment>
<sequence length="543" mass="59335">MAALQTSLITPSFSSRTYSNEVTTAKTSLVSTGSKRITVQTHDKVLRFSPLAHHNRHDQRAFARAAASVEANNNLELSVEMAKSEVLKALSQIIDPDFGTDIVSCGFIKELNINDAIEEVSFRVELTTPACPVKEMFEQKANEVVEALPWVKNVNVTMSAQPAKPAFAGELPKGLQQISNIIAVSSCKGGVGKSTVAVNLAYTLAGMGARVGIFDADVYGPSLPTMVSPEIRLLEMNPETKTILPTEYLGVKLVSFGFAGQGRAIMRGPMVSGVVNQLLTTAEWGELDYLVIDLPPGTGDIQLTLCQVAPLTAAVIVTTPQKLAFIDVAKGVRMFSKLKVPCIAVVENMCYFDADEKRHYPFGKGSGDQVVQQFGIPNLFDLPIRETLSASGDSGMPEVVSDPQGEVSRIFQDLGVCVVQQCAKIRQQVSTAVTYDRSIRAIRVKVPDDNEEFLLNPATVRRNDRSAQSVDEWTGEQKIQYGDIPEDIEPEEIRPMGNYAVSITWTDGFSQIAPYDQLQMIERLVDVSGRKVPHQLVPPEIQF</sequence>
<dbReference type="InterPro" id="IPR000808">
    <property type="entry name" value="Mrp-like_CS"/>
</dbReference>
<dbReference type="InterPro" id="IPR034904">
    <property type="entry name" value="FSCA_dom_sf"/>
</dbReference>
<dbReference type="InterPro" id="IPR027417">
    <property type="entry name" value="P-loop_NTPase"/>
</dbReference>
<dbReference type="OMA" id="DEWSGEQ"/>
<dbReference type="GO" id="GO:0016226">
    <property type="term" value="P:iron-sulfur cluster assembly"/>
    <property type="evidence" value="ECO:0000318"/>
    <property type="project" value="GO_Central"/>
</dbReference>
<proteinExistence type="inferred from homology"/>
<evidence type="ECO:0000256" key="9">
    <source>
        <dbReference type="ARBA" id="ARBA00023004"/>
    </source>
</evidence>
<feature type="domain" description="MIP18 family-like" evidence="13">
    <location>
        <begin position="83"/>
        <end position="156"/>
    </location>
</feature>
<dbReference type="InterPro" id="IPR010376">
    <property type="entry name" value="GBBH-like_N"/>
</dbReference>
<evidence type="ECO:0000256" key="12">
    <source>
        <dbReference type="ARBA" id="ARBA00071960"/>
    </source>
</evidence>
<dbReference type="OrthoDB" id="1741334at2759"/>
<keyword evidence="3" id="KW-0150">Chloroplast</keyword>
<evidence type="ECO:0000256" key="1">
    <source>
        <dbReference type="ARBA" id="ARBA00001966"/>
    </source>
</evidence>
<keyword evidence="5" id="KW-0479">Metal-binding</keyword>
<dbReference type="Gene3D" id="3.30.300.130">
    <property type="entry name" value="Fe-S cluster assembly (FSCA)"/>
    <property type="match status" value="1"/>
</dbReference>
<evidence type="ECO:0000256" key="8">
    <source>
        <dbReference type="ARBA" id="ARBA00022946"/>
    </source>
</evidence>
<keyword evidence="10" id="KW-0411">Iron-sulfur</keyword>
<dbReference type="GO" id="GO:0005524">
    <property type="term" value="F:ATP binding"/>
    <property type="evidence" value="ECO:0007669"/>
    <property type="project" value="UniProtKB-KW"/>
</dbReference>
<evidence type="ECO:0000256" key="5">
    <source>
        <dbReference type="ARBA" id="ARBA00022723"/>
    </source>
</evidence>
<keyword evidence="4" id="KW-0934">Plastid</keyword>
<keyword evidence="8" id="KW-0809">Transit peptide</keyword>
<dbReference type="FunFam" id="3.40.50.300:FF:000704">
    <property type="entry name" value="fe-S cluster assembly factor HCF101, chloroplastic"/>
    <property type="match status" value="1"/>
</dbReference>
<dbReference type="Pfam" id="PF06155">
    <property type="entry name" value="GBBH-like_N"/>
    <property type="match status" value="1"/>
</dbReference>
<organism evidence="15 16">
    <name type="scientific">Zostera marina</name>
    <name type="common">Eelgrass</name>
    <dbReference type="NCBI Taxonomy" id="29655"/>
    <lineage>
        <taxon>Eukaryota</taxon>
        <taxon>Viridiplantae</taxon>
        <taxon>Streptophyta</taxon>
        <taxon>Embryophyta</taxon>
        <taxon>Tracheophyta</taxon>
        <taxon>Spermatophyta</taxon>
        <taxon>Magnoliopsida</taxon>
        <taxon>Liliopsida</taxon>
        <taxon>Zosteraceae</taxon>
        <taxon>Zostera</taxon>
    </lineage>
</organism>
<dbReference type="InterPro" id="IPR033756">
    <property type="entry name" value="YlxH/NBP35"/>
</dbReference>
<evidence type="ECO:0000256" key="6">
    <source>
        <dbReference type="ARBA" id="ARBA00022741"/>
    </source>
</evidence>
<gene>
    <name evidence="15" type="ORF">ZOSMA_46G00570</name>
</gene>
<dbReference type="GO" id="GO:0009570">
    <property type="term" value="C:chloroplast stroma"/>
    <property type="evidence" value="ECO:0007669"/>
    <property type="project" value="UniProtKB-SubCell"/>
</dbReference>
<evidence type="ECO:0000256" key="7">
    <source>
        <dbReference type="ARBA" id="ARBA00022840"/>
    </source>
</evidence>
<keyword evidence="7" id="KW-0067">ATP-binding</keyword>
<dbReference type="PANTHER" id="PTHR42961">
    <property type="entry name" value="IRON-SULFUR PROTEIN NUBPL"/>
    <property type="match status" value="1"/>
</dbReference>
<dbReference type="STRING" id="29655.A0A0K9P2A2"/>
<evidence type="ECO:0000259" key="14">
    <source>
        <dbReference type="Pfam" id="PF06155"/>
    </source>
</evidence>
<dbReference type="InterPro" id="IPR002744">
    <property type="entry name" value="MIP18-like"/>
</dbReference>
<dbReference type="HAMAP" id="MF_02040">
    <property type="entry name" value="Mrp_NBP35"/>
    <property type="match status" value="1"/>
</dbReference>
<comment type="similarity">
    <text evidence="11">Belongs to the Mrp/NBP35 ATP-binding proteins family.</text>
</comment>
<dbReference type="AlphaFoldDB" id="A0A0K9P2A2"/>
<protein>
    <recommendedName>
        <fullName evidence="12">Fe-S cluster assembly factor HCF101, chloroplastic</fullName>
    </recommendedName>
</protein>
<dbReference type="Gene3D" id="3.40.50.300">
    <property type="entry name" value="P-loop containing nucleotide triphosphate hydrolases"/>
    <property type="match status" value="1"/>
</dbReference>
<accession>A0A0K9P2A2</accession>
<dbReference type="InterPro" id="IPR038492">
    <property type="entry name" value="GBBH-like_N_sf"/>
</dbReference>
<dbReference type="CDD" id="cd02037">
    <property type="entry name" value="Mrp_NBP35"/>
    <property type="match status" value="1"/>
</dbReference>
<dbReference type="FunFam" id="3.30.2020.30:FF:000001">
    <property type="entry name" value="fe-S cluster assembly factor HCF101, chloroplastic"/>
    <property type="match status" value="1"/>
</dbReference>
<comment type="cofactor">
    <cofactor evidence="1">
        <name>[4Fe-4S] cluster</name>
        <dbReference type="ChEBI" id="CHEBI:49883"/>
    </cofactor>
</comment>
<feature type="domain" description="Gamma-butyrobetaine hydroxylase-like N-terminal" evidence="14">
    <location>
        <begin position="448"/>
        <end position="511"/>
    </location>
</feature>
<comment type="subcellular location">
    <subcellularLocation>
        <location evidence="2">Plastid</location>
        <location evidence="2">Chloroplast stroma</location>
    </subcellularLocation>
</comment>
<evidence type="ECO:0000313" key="16">
    <source>
        <dbReference type="Proteomes" id="UP000036987"/>
    </source>
</evidence>
<reference evidence="16" key="1">
    <citation type="journal article" date="2016" name="Nature">
        <title>The genome of the seagrass Zostera marina reveals angiosperm adaptation to the sea.</title>
        <authorList>
            <person name="Olsen J.L."/>
            <person name="Rouze P."/>
            <person name="Verhelst B."/>
            <person name="Lin Y.-C."/>
            <person name="Bayer T."/>
            <person name="Collen J."/>
            <person name="Dattolo E."/>
            <person name="De Paoli E."/>
            <person name="Dittami S."/>
            <person name="Maumus F."/>
            <person name="Michel G."/>
            <person name="Kersting A."/>
            <person name="Lauritano C."/>
            <person name="Lohaus R."/>
            <person name="Toepel M."/>
            <person name="Tonon T."/>
            <person name="Vanneste K."/>
            <person name="Amirebrahimi M."/>
            <person name="Brakel J."/>
            <person name="Bostroem C."/>
            <person name="Chovatia M."/>
            <person name="Grimwood J."/>
            <person name="Jenkins J.W."/>
            <person name="Jueterbock A."/>
            <person name="Mraz A."/>
            <person name="Stam W.T."/>
            <person name="Tice H."/>
            <person name="Bornberg-Bauer E."/>
            <person name="Green P.J."/>
            <person name="Pearson G.A."/>
            <person name="Procaccini G."/>
            <person name="Duarte C.M."/>
            <person name="Schmutz J."/>
            <person name="Reusch T.B.H."/>
            <person name="Van de Peer Y."/>
        </authorList>
    </citation>
    <scope>NUCLEOTIDE SEQUENCE [LARGE SCALE GENOMIC DNA]</scope>
    <source>
        <strain evidence="16">cv. Finnish</strain>
    </source>
</reference>
<evidence type="ECO:0000256" key="4">
    <source>
        <dbReference type="ARBA" id="ARBA00022640"/>
    </source>
</evidence>
<keyword evidence="9" id="KW-0408">Iron</keyword>
<evidence type="ECO:0000313" key="15">
    <source>
        <dbReference type="EMBL" id="KMZ62382.1"/>
    </source>
</evidence>
<keyword evidence="16" id="KW-1185">Reference proteome</keyword>
<dbReference type="PANTHER" id="PTHR42961:SF2">
    <property type="entry name" value="IRON-SULFUR PROTEIN NUBPL"/>
    <property type="match status" value="1"/>
</dbReference>
<dbReference type="Gene3D" id="3.30.2020.30">
    <property type="match status" value="1"/>
</dbReference>